<gene>
    <name evidence="2" type="ORF">C1SCF055_LOCUS20442</name>
</gene>
<proteinExistence type="predicted"/>
<dbReference type="EMBL" id="CAMXCT030001867">
    <property type="protein sequence ID" value="CAL4781032.1"/>
    <property type="molecule type" value="Genomic_DNA"/>
</dbReference>
<name>A0A9P1CLF6_9DINO</name>
<reference evidence="3" key="2">
    <citation type="submission" date="2024-04" db="EMBL/GenBank/DDBJ databases">
        <authorList>
            <person name="Chen Y."/>
            <person name="Shah S."/>
            <person name="Dougan E. K."/>
            <person name="Thang M."/>
            <person name="Chan C."/>
        </authorList>
    </citation>
    <scope>NUCLEOTIDE SEQUENCE [LARGE SCALE GENOMIC DNA]</scope>
</reference>
<dbReference type="Proteomes" id="UP001152797">
    <property type="component" value="Unassembled WGS sequence"/>
</dbReference>
<dbReference type="PRINTS" id="PR00111">
    <property type="entry name" value="ABHYDROLASE"/>
</dbReference>
<dbReference type="InterPro" id="IPR050266">
    <property type="entry name" value="AB_hydrolase_sf"/>
</dbReference>
<evidence type="ECO:0000313" key="5">
    <source>
        <dbReference type="Proteomes" id="UP001152797"/>
    </source>
</evidence>
<dbReference type="GO" id="GO:0016020">
    <property type="term" value="C:membrane"/>
    <property type="evidence" value="ECO:0007669"/>
    <property type="project" value="TreeGrafter"/>
</dbReference>
<accession>A0A9P1CLF6</accession>
<feature type="domain" description="AB hydrolase-1" evidence="1">
    <location>
        <begin position="45"/>
        <end position="272"/>
    </location>
</feature>
<dbReference type="InterPro" id="IPR000073">
    <property type="entry name" value="AB_hydrolase_1"/>
</dbReference>
<dbReference type="Pfam" id="PF12697">
    <property type="entry name" value="Abhydrolase_6"/>
    <property type="match status" value="1"/>
</dbReference>
<dbReference type="PANTHER" id="PTHR43798">
    <property type="entry name" value="MONOACYLGLYCEROL LIPASE"/>
    <property type="match status" value="1"/>
</dbReference>
<dbReference type="AlphaFoldDB" id="A0A9P1CLF6"/>
<keyword evidence="5" id="KW-1185">Reference proteome</keyword>
<dbReference type="OrthoDB" id="428974at2759"/>
<protein>
    <submittedName>
        <fullName evidence="4">Abhydrolase domain-containing protein 8</fullName>
    </submittedName>
</protein>
<dbReference type="InterPro" id="IPR029058">
    <property type="entry name" value="AB_hydrolase_fold"/>
</dbReference>
<evidence type="ECO:0000313" key="4">
    <source>
        <dbReference type="EMBL" id="CAL4781032.1"/>
    </source>
</evidence>
<dbReference type="PANTHER" id="PTHR43798:SF20">
    <property type="entry name" value="2-SUCCINYL-6-HYDROXY-2,4-CYCLOHEXADIENE-1-CARBOXYLATE SYNTHASE-RELATED"/>
    <property type="match status" value="1"/>
</dbReference>
<dbReference type="SUPFAM" id="SSF53474">
    <property type="entry name" value="alpha/beta-Hydrolases"/>
    <property type="match status" value="1"/>
</dbReference>
<dbReference type="Gene3D" id="3.40.50.1820">
    <property type="entry name" value="alpha/beta hydrolase"/>
    <property type="match status" value="1"/>
</dbReference>
<evidence type="ECO:0000313" key="2">
    <source>
        <dbReference type="EMBL" id="CAI3993720.1"/>
    </source>
</evidence>
<dbReference type="EMBL" id="CAMXCT010001867">
    <property type="protein sequence ID" value="CAI3993720.1"/>
    <property type="molecule type" value="Genomic_DNA"/>
</dbReference>
<reference evidence="2" key="1">
    <citation type="submission" date="2022-10" db="EMBL/GenBank/DDBJ databases">
        <authorList>
            <person name="Chen Y."/>
            <person name="Dougan E. K."/>
            <person name="Chan C."/>
            <person name="Rhodes N."/>
            <person name="Thang M."/>
        </authorList>
    </citation>
    <scope>NUCLEOTIDE SEQUENCE</scope>
</reference>
<dbReference type="EMBL" id="CAMXCT020001867">
    <property type="protein sequence ID" value="CAL1147095.1"/>
    <property type="molecule type" value="Genomic_DNA"/>
</dbReference>
<evidence type="ECO:0000313" key="3">
    <source>
        <dbReference type="EMBL" id="CAL1147095.1"/>
    </source>
</evidence>
<sequence>MAHRFERFSWRSGQELLKKAKIEEVRPGRKLRVLRQEPTEKMPTLLLVHGSAASLTQYLPLAAALNETLGYGIVCYDWLGCGGSEKPDDWYAYAFDELLKDLIAIWQDLRWPGPYIVVGHSFGSHLVLRLAASSPSMTGLVLLGAAKRFPEGHPIFRLPVFLLRWLQPTLTKAFLEMALVSKDPELIRQETDACNANPMSMCKAYYRQVRNATDAEIAECSKLRVLLIRGDGDGIVSASDMEALAQALPKSTSATVANAGHVPMLEEPGRVAVPWHKLTQLTQELIEEFVSVQ</sequence>
<evidence type="ECO:0000259" key="1">
    <source>
        <dbReference type="Pfam" id="PF12697"/>
    </source>
</evidence>
<comment type="caution">
    <text evidence="2">The sequence shown here is derived from an EMBL/GenBank/DDBJ whole genome shotgun (WGS) entry which is preliminary data.</text>
</comment>
<organism evidence="2">
    <name type="scientific">Cladocopium goreaui</name>
    <dbReference type="NCBI Taxonomy" id="2562237"/>
    <lineage>
        <taxon>Eukaryota</taxon>
        <taxon>Sar</taxon>
        <taxon>Alveolata</taxon>
        <taxon>Dinophyceae</taxon>
        <taxon>Suessiales</taxon>
        <taxon>Symbiodiniaceae</taxon>
        <taxon>Cladocopium</taxon>
    </lineage>
</organism>